<accession>A0AAP0E9A2</accession>
<protein>
    <recommendedName>
        <fullName evidence="1">Xylanase inhibitor C-terminal domain-containing protein</fullName>
    </recommendedName>
</protein>
<dbReference type="InterPro" id="IPR032799">
    <property type="entry name" value="TAXi_C"/>
</dbReference>
<dbReference type="EMBL" id="JBBNAF010000013">
    <property type="protein sequence ID" value="KAK9086687.1"/>
    <property type="molecule type" value="Genomic_DNA"/>
</dbReference>
<dbReference type="AlphaFoldDB" id="A0AAP0E9A2"/>
<feature type="domain" description="Xylanase inhibitor C-terminal" evidence="1">
    <location>
        <begin position="1"/>
        <end position="49"/>
    </location>
</feature>
<evidence type="ECO:0000313" key="2">
    <source>
        <dbReference type="EMBL" id="KAK9086687.1"/>
    </source>
</evidence>
<gene>
    <name evidence="2" type="ORF">Syun_029081</name>
</gene>
<dbReference type="Gene3D" id="2.40.70.10">
    <property type="entry name" value="Acid Proteases"/>
    <property type="match status" value="1"/>
</dbReference>
<organism evidence="2 3">
    <name type="scientific">Stephania yunnanensis</name>
    <dbReference type="NCBI Taxonomy" id="152371"/>
    <lineage>
        <taxon>Eukaryota</taxon>
        <taxon>Viridiplantae</taxon>
        <taxon>Streptophyta</taxon>
        <taxon>Embryophyta</taxon>
        <taxon>Tracheophyta</taxon>
        <taxon>Spermatophyta</taxon>
        <taxon>Magnoliopsida</taxon>
        <taxon>Ranunculales</taxon>
        <taxon>Menispermaceae</taxon>
        <taxon>Menispermoideae</taxon>
        <taxon>Cissampelideae</taxon>
        <taxon>Stephania</taxon>
    </lineage>
</organism>
<comment type="caution">
    <text evidence="2">The sequence shown here is derived from an EMBL/GenBank/DDBJ whole genome shotgun (WGS) entry which is preliminary data.</text>
</comment>
<proteinExistence type="predicted"/>
<reference evidence="2 3" key="1">
    <citation type="submission" date="2024-01" db="EMBL/GenBank/DDBJ databases">
        <title>Genome assemblies of Stephania.</title>
        <authorList>
            <person name="Yang L."/>
        </authorList>
    </citation>
    <scope>NUCLEOTIDE SEQUENCE [LARGE SCALE GENOMIC DNA]</scope>
    <source>
        <strain evidence="2">YNDBR</strain>
        <tissue evidence="2">Leaf</tissue>
    </source>
</reference>
<keyword evidence="3" id="KW-1185">Reference proteome</keyword>
<evidence type="ECO:0000313" key="3">
    <source>
        <dbReference type="Proteomes" id="UP001420932"/>
    </source>
</evidence>
<dbReference type="InterPro" id="IPR021109">
    <property type="entry name" value="Peptidase_aspartic_dom_sf"/>
</dbReference>
<dbReference type="Proteomes" id="UP001420932">
    <property type="component" value="Unassembled WGS sequence"/>
</dbReference>
<evidence type="ECO:0000259" key="1">
    <source>
        <dbReference type="Pfam" id="PF14541"/>
    </source>
</evidence>
<sequence length="105" mass="11708">MVEVGEDALCLGMVDGGDRSTRFKTSIVISGNQLEDNLLEFDLTRSRLGVVDEPKTPELSMVFDSPEDVKKSFQEYANRYGFGVKVRSTDKKDGVVWKEQCIKGA</sequence>
<name>A0AAP0E9A2_9MAGN</name>
<dbReference type="Pfam" id="PF14541">
    <property type="entry name" value="TAXi_C"/>
    <property type="match status" value="1"/>
</dbReference>